<dbReference type="SUPFAM" id="SSF48179">
    <property type="entry name" value="6-phosphogluconate dehydrogenase C-terminal domain-like"/>
    <property type="match status" value="1"/>
</dbReference>
<dbReference type="Pfam" id="PF14748">
    <property type="entry name" value="P5CR_dimer"/>
    <property type="match status" value="1"/>
</dbReference>
<feature type="binding site" evidence="11">
    <location>
        <begin position="8"/>
        <end position="13"/>
    </location>
    <ligand>
        <name>NADP(+)</name>
        <dbReference type="ChEBI" id="CHEBI:58349"/>
    </ligand>
</feature>
<keyword evidence="6 9" id="KW-0521">NADP</keyword>
<accession>A0A6N7XES3</accession>
<dbReference type="GO" id="GO:0004735">
    <property type="term" value="F:pyrroline-5-carboxylate reductase activity"/>
    <property type="evidence" value="ECO:0007669"/>
    <property type="project" value="UniProtKB-UniRule"/>
</dbReference>
<evidence type="ECO:0000256" key="3">
    <source>
        <dbReference type="ARBA" id="ARBA00022490"/>
    </source>
</evidence>
<proteinExistence type="inferred from homology"/>
<evidence type="ECO:0000256" key="10">
    <source>
        <dbReference type="NCBIfam" id="TIGR00112"/>
    </source>
</evidence>
<dbReference type="NCBIfam" id="TIGR00112">
    <property type="entry name" value="proC"/>
    <property type="match status" value="1"/>
</dbReference>
<keyword evidence="5 9" id="KW-0641">Proline biosynthesis</keyword>
<dbReference type="EMBL" id="VUNQ01000003">
    <property type="protein sequence ID" value="MSU00256.1"/>
    <property type="molecule type" value="Genomic_DNA"/>
</dbReference>
<dbReference type="AlphaFoldDB" id="A0A6N7XES3"/>
<evidence type="ECO:0000256" key="9">
    <source>
        <dbReference type="HAMAP-Rule" id="MF_01925"/>
    </source>
</evidence>
<feature type="binding site" evidence="11">
    <location>
        <begin position="70"/>
        <end position="73"/>
    </location>
    <ligand>
        <name>NADP(+)</name>
        <dbReference type="ChEBI" id="CHEBI:58349"/>
    </ligand>
</feature>
<feature type="domain" description="Pyrroline-5-carboxylate reductase catalytic N-terminal" evidence="13">
    <location>
        <begin position="4"/>
        <end position="99"/>
    </location>
</feature>
<evidence type="ECO:0000259" key="13">
    <source>
        <dbReference type="Pfam" id="PF03807"/>
    </source>
</evidence>
<dbReference type="FunFam" id="3.40.50.720:FF:000190">
    <property type="entry name" value="Pyrroline-5-carboxylate reductase"/>
    <property type="match status" value="1"/>
</dbReference>
<comment type="catalytic activity">
    <reaction evidence="9 12">
        <text>L-proline + NADP(+) = (S)-1-pyrroline-5-carboxylate + NADPH + 2 H(+)</text>
        <dbReference type="Rhea" id="RHEA:14109"/>
        <dbReference type="ChEBI" id="CHEBI:15378"/>
        <dbReference type="ChEBI" id="CHEBI:17388"/>
        <dbReference type="ChEBI" id="CHEBI:57783"/>
        <dbReference type="ChEBI" id="CHEBI:58349"/>
        <dbReference type="ChEBI" id="CHEBI:60039"/>
        <dbReference type="EC" id="1.5.1.2"/>
    </reaction>
</comment>
<dbReference type="RefSeq" id="WP_154438617.1">
    <property type="nucleotide sequence ID" value="NZ_JAHLPJ010000001.1"/>
</dbReference>
<protein>
    <recommendedName>
        <fullName evidence="9 10">Pyrroline-5-carboxylate reductase</fullName>
        <shortName evidence="9">P5C reductase</shortName>
        <shortName evidence="9">P5CR</shortName>
        <ecNumber evidence="9 10">1.5.1.2</ecNumber>
    </recommendedName>
    <alternativeName>
        <fullName evidence="9">PCA reductase</fullName>
    </alternativeName>
</protein>
<evidence type="ECO:0000256" key="8">
    <source>
        <dbReference type="ARBA" id="ARBA00058118"/>
    </source>
</evidence>
<evidence type="ECO:0000256" key="12">
    <source>
        <dbReference type="RuleBase" id="RU003903"/>
    </source>
</evidence>
<evidence type="ECO:0000256" key="5">
    <source>
        <dbReference type="ARBA" id="ARBA00022650"/>
    </source>
</evidence>
<dbReference type="InterPro" id="IPR000304">
    <property type="entry name" value="Pyrroline-COOH_reductase"/>
</dbReference>
<comment type="function">
    <text evidence="8 9">Catalyzes the reduction of 1-pyrroline-5-carboxylate (PCA) to L-proline.</text>
</comment>
<dbReference type="PANTHER" id="PTHR11645">
    <property type="entry name" value="PYRROLINE-5-CARBOXYLATE REDUCTASE"/>
    <property type="match status" value="1"/>
</dbReference>
<dbReference type="FunFam" id="1.10.3730.10:FF:000001">
    <property type="entry name" value="Pyrroline-5-carboxylate reductase"/>
    <property type="match status" value="1"/>
</dbReference>
<organism evidence="15 16">
    <name type="scientific">Tissierella pigra</name>
    <dbReference type="NCBI Taxonomy" id="2607614"/>
    <lineage>
        <taxon>Bacteria</taxon>
        <taxon>Bacillati</taxon>
        <taxon>Bacillota</taxon>
        <taxon>Tissierellia</taxon>
        <taxon>Tissierellales</taxon>
        <taxon>Tissierellaceae</taxon>
        <taxon>Tissierella</taxon>
    </lineage>
</organism>
<feature type="domain" description="Pyrroline-5-carboxylate reductase dimerisation" evidence="14">
    <location>
        <begin position="162"/>
        <end position="265"/>
    </location>
</feature>
<feature type="binding site" evidence="11">
    <location>
        <position position="57"/>
    </location>
    <ligand>
        <name>NADPH</name>
        <dbReference type="ChEBI" id="CHEBI:57783"/>
    </ligand>
</feature>
<dbReference type="HAMAP" id="MF_01925">
    <property type="entry name" value="P5C_reductase"/>
    <property type="match status" value="1"/>
</dbReference>
<dbReference type="InterPro" id="IPR008927">
    <property type="entry name" value="6-PGluconate_DH-like_C_sf"/>
</dbReference>
<comment type="pathway">
    <text evidence="9 12">Amino-acid biosynthesis; L-proline biosynthesis; L-proline from L-glutamate 5-semialdehyde: step 1/1.</text>
</comment>
<dbReference type="GO" id="GO:0055129">
    <property type="term" value="P:L-proline biosynthetic process"/>
    <property type="evidence" value="ECO:0007669"/>
    <property type="project" value="UniProtKB-UniRule"/>
</dbReference>
<dbReference type="Gene3D" id="3.40.50.720">
    <property type="entry name" value="NAD(P)-binding Rossmann-like Domain"/>
    <property type="match status" value="1"/>
</dbReference>
<dbReference type="PANTHER" id="PTHR11645:SF0">
    <property type="entry name" value="PYRROLINE-5-CARBOXYLATE REDUCTASE 3"/>
    <property type="match status" value="1"/>
</dbReference>
<evidence type="ECO:0000256" key="1">
    <source>
        <dbReference type="ARBA" id="ARBA00004496"/>
    </source>
</evidence>
<comment type="subcellular location">
    <subcellularLocation>
        <location evidence="1 9">Cytoplasm</location>
    </subcellularLocation>
</comment>
<keyword evidence="16" id="KW-1185">Reference proteome</keyword>
<dbReference type="PROSITE" id="PS00521">
    <property type="entry name" value="P5CR"/>
    <property type="match status" value="1"/>
</dbReference>
<dbReference type="GO" id="GO:0005737">
    <property type="term" value="C:cytoplasm"/>
    <property type="evidence" value="ECO:0007669"/>
    <property type="project" value="UniProtKB-SubCell"/>
</dbReference>
<evidence type="ECO:0000256" key="4">
    <source>
        <dbReference type="ARBA" id="ARBA00022605"/>
    </source>
</evidence>
<dbReference type="InterPro" id="IPR036291">
    <property type="entry name" value="NAD(P)-bd_dom_sf"/>
</dbReference>
<dbReference type="Proteomes" id="UP000469523">
    <property type="component" value="Unassembled WGS sequence"/>
</dbReference>
<comment type="similarity">
    <text evidence="2 9 12">Belongs to the pyrroline-5-carboxylate reductase family.</text>
</comment>
<sequence>MNKTIGFIGCGNMAKAIMGGLIKSKLILPENILASAKTKDTLEKIEKEYSIKTTLDNKEVARKVDYLILAVKPYMYDIVLKEIKREVRKETIVITIAAGISMDYMKRNLGEDILVVKTMPNTPAMVGEGITALVLDKGINGNQKDEIINIFNSFGKTEILEESLMDGFSALCGSSPAYVYMMIEAMADGGVMQGIPRKQAYKMAAQAVLGAAKMVLETGIHPGELKDNVCSPKGTTIEAVAKLEEMGFKSSIIEAIRVCTEKSKKISE</sequence>
<dbReference type="PIRSF" id="PIRSF000193">
    <property type="entry name" value="Pyrrol-5-carb_rd"/>
    <property type="match status" value="1"/>
</dbReference>
<dbReference type="InterPro" id="IPR029036">
    <property type="entry name" value="P5CR_dimer"/>
</dbReference>
<evidence type="ECO:0000256" key="11">
    <source>
        <dbReference type="PIRSR" id="PIRSR000193-1"/>
    </source>
</evidence>
<dbReference type="InterPro" id="IPR053790">
    <property type="entry name" value="P5CR-like_CS"/>
</dbReference>
<dbReference type="UniPathway" id="UPA00098">
    <property type="reaction ID" value="UER00361"/>
</dbReference>
<keyword evidence="3 9" id="KW-0963">Cytoplasm</keyword>
<comment type="catalytic activity">
    <reaction evidence="9">
        <text>L-proline + NAD(+) = (S)-1-pyrroline-5-carboxylate + NADH + 2 H(+)</text>
        <dbReference type="Rhea" id="RHEA:14105"/>
        <dbReference type="ChEBI" id="CHEBI:15378"/>
        <dbReference type="ChEBI" id="CHEBI:17388"/>
        <dbReference type="ChEBI" id="CHEBI:57540"/>
        <dbReference type="ChEBI" id="CHEBI:57945"/>
        <dbReference type="ChEBI" id="CHEBI:60039"/>
        <dbReference type="EC" id="1.5.1.2"/>
    </reaction>
</comment>
<evidence type="ECO:0000313" key="15">
    <source>
        <dbReference type="EMBL" id="MSU00256.1"/>
    </source>
</evidence>
<dbReference type="InterPro" id="IPR028939">
    <property type="entry name" value="P5C_Rdtase_cat_N"/>
</dbReference>
<dbReference type="SUPFAM" id="SSF51735">
    <property type="entry name" value="NAD(P)-binding Rossmann-fold domains"/>
    <property type="match status" value="1"/>
</dbReference>
<evidence type="ECO:0000313" key="16">
    <source>
        <dbReference type="Proteomes" id="UP000469523"/>
    </source>
</evidence>
<dbReference type="Gene3D" id="1.10.3730.10">
    <property type="entry name" value="ProC C-terminal domain-like"/>
    <property type="match status" value="1"/>
</dbReference>
<comment type="caution">
    <text evidence="15">The sequence shown here is derived from an EMBL/GenBank/DDBJ whole genome shotgun (WGS) entry which is preliminary data.</text>
</comment>
<name>A0A6N7XES3_9FIRM</name>
<evidence type="ECO:0000256" key="6">
    <source>
        <dbReference type="ARBA" id="ARBA00022857"/>
    </source>
</evidence>
<keyword evidence="4 9" id="KW-0028">Amino-acid biosynthesis</keyword>
<dbReference type="EC" id="1.5.1.2" evidence="9 10"/>
<evidence type="ECO:0000259" key="14">
    <source>
        <dbReference type="Pfam" id="PF14748"/>
    </source>
</evidence>
<gene>
    <name evidence="9 15" type="primary">proC</name>
    <name evidence="15" type="ORF">FYJ83_02080</name>
</gene>
<reference evidence="15 16" key="1">
    <citation type="submission" date="2019-09" db="EMBL/GenBank/DDBJ databases">
        <title>In-depth cultivation of the pig gut microbiome towards novel bacterial diversity and tailored functional studies.</title>
        <authorList>
            <person name="Wylensek D."/>
            <person name="Hitch T.C.A."/>
            <person name="Clavel T."/>
        </authorList>
    </citation>
    <scope>NUCLEOTIDE SEQUENCE [LARGE SCALE GENOMIC DNA]</scope>
    <source>
        <strain evidence="15 16">WCA3-693-APC-4?</strain>
    </source>
</reference>
<dbReference type="Pfam" id="PF03807">
    <property type="entry name" value="F420_oxidored"/>
    <property type="match status" value="1"/>
</dbReference>
<keyword evidence="7 9" id="KW-0560">Oxidoreductase</keyword>
<evidence type="ECO:0000256" key="7">
    <source>
        <dbReference type="ARBA" id="ARBA00023002"/>
    </source>
</evidence>
<evidence type="ECO:0000256" key="2">
    <source>
        <dbReference type="ARBA" id="ARBA00005525"/>
    </source>
</evidence>